<gene>
    <name evidence="2" type="ORF">BJ508DRAFT_418288</name>
</gene>
<keyword evidence="3" id="KW-1185">Reference proteome</keyword>
<evidence type="ECO:0000256" key="1">
    <source>
        <dbReference type="SAM" id="MobiDB-lite"/>
    </source>
</evidence>
<dbReference type="Proteomes" id="UP000275078">
    <property type="component" value="Unassembled WGS sequence"/>
</dbReference>
<dbReference type="EMBL" id="ML119771">
    <property type="protein sequence ID" value="RPA75123.1"/>
    <property type="molecule type" value="Genomic_DNA"/>
</dbReference>
<sequence>MQLGLTTDSLSVDSQEGPLVVQKDYLAWISSARTQATLVIRPKDPSKVGKGLPAEKEYGKKVTITVLEILQMCGIWDDSDCQAHGWNMSFFGLGTGSILLLLTRLVVEGGTSRGDMTVFFACISTSSWSLNWARSPATDVFLYPASKRPEATDPSSLRKQLNLSNLSLPLGARTYNLTAPPLSSFFTFFFSPISHHPAGLHTHPITLLTLDLTSGDILTDSTHTTPRISQGKQESRTPMTPAFPIFDFPTCLSLLDLTLNGTEYILTIGYLTASTWTATLYAHDALNPMVSCTLPLPVDIRNIRALENSLRYDIASLFVLLTSKGIHLTTHRLTPTRLAVFVTIPCATLNTASTHLSWTLLLDHTASTPTLEVLEINVYRSLRYSAVALNPRLRIGMTSQNKDGVAAETTTGVTVLRYFEDPPSEVYEDAGEEIGPDPDVRDCDREALEAVRWWSAGVYEEYPNGARMLKLPSAVRRSERRGGIGKGVEVERGWEERERRGR</sequence>
<name>A0A3N4HMS2_ASCIM</name>
<proteinExistence type="predicted"/>
<evidence type="ECO:0000313" key="3">
    <source>
        <dbReference type="Proteomes" id="UP000275078"/>
    </source>
</evidence>
<protein>
    <submittedName>
        <fullName evidence="2">Uncharacterized protein</fullName>
    </submittedName>
</protein>
<organism evidence="2 3">
    <name type="scientific">Ascobolus immersus RN42</name>
    <dbReference type="NCBI Taxonomy" id="1160509"/>
    <lineage>
        <taxon>Eukaryota</taxon>
        <taxon>Fungi</taxon>
        <taxon>Dikarya</taxon>
        <taxon>Ascomycota</taxon>
        <taxon>Pezizomycotina</taxon>
        <taxon>Pezizomycetes</taxon>
        <taxon>Pezizales</taxon>
        <taxon>Ascobolaceae</taxon>
        <taxon>Ascobolus</taxon>
    </lineage>
</organism>
<evidence type="ECO:0000313" key="2">
    <source>
        <dbReference type="EMBL" id="RPA75123.1"/>
    </source>
</evidence>
<accession>A0A3N4HMS2</accession>
<feature type="non-terminal residue" evidence="2">
    <location>
        <position position="502"/>
    </location>
</feature>
<dbReference type="AlphaFoldDB" id="A0A3N4HMS2"/>
<reference evidence="2 3" key="1">
    <citation type="journal article" date="2018" name="Nat. Ecol. Evol.">
        <title>Pezizomycetes genomes reveal the molecular basis of ectomycorrhizal truffle lifestyle.</title>
        <authorList>
            <person name="Murat C."/>
            <person name="Payen T."/>
            <person name="Noel B."/>
            <person name="Kuo A."/>
            <person name="Morin E."/>
            <person name="Chen J."/>
            <person name="Kohler A."/>
            <person name="Krizsan K."/>
            <person name="Balestrini R."/>
            <person name="Da Silva C."/>
            <person name="Montanini B."/>
            <person name="Hainaut M."/>
            <person name="Levati E."/>
            <person name="Barry K.W."/>
            <person name="Belfiori B."/>
            <person name="Cichocki N."/>
            <person name="Clum A."/>
            <person name="Dockter R.B."/>
            <person name="Fauchery L."/>
            <person name="Guy J."/>
            <person name="Iotti M."/>
            <person name="Le Tacon F."/>
            <person name="Lindquist E.A."/>
            <person name="Lipzen A."/>
            <person name="Malagnac F."/>
            <person name="Mello A."/>
            <person name="Molinier V."/>
            <person name="Miyauchi S."/>
            <person name="Poulain J."/>
            <person name="Riccioni C."/>
            <person name="Rubini A."/>
            <person name="Sitrit Y."/>
            <person name="Splivallo R."/>
            <person name="Traeger S."/>
            <person name="Wang M."/>
            <person name="Zifcakova L."/>
            <person name="Wipf D."/>
            <person name="Zambonelli A."/>
            <person name="Paolocci F."/>
            <person name="Nowrousian M."/>
            <person name="Ottonello S."/>
            <person name="Baldrian P."/>
            <person name="Spatafora J.W."/>
            <person name="Henrissat B."/>
            <person name="Nagy L.G."/>
            <person name="Aury J.M."/>
            <person name="Wincker P."/>
            <person name="Grigoriev I.V."/>
            <person name="Bonfante P."/>
            <person name="Martin F.M."/>
        </authorList>
    </citation>
    <scope>NUCLEOTIDE SEQUENCE [LARGE SCALE GENOMIC DNA]</scope>
    <source>
        <strain evidence="2 3">RN42</strain>
    </source>
</reference>
<feature type="region of interest" description="Disordered" evidence="1">
    <location>
        <begin position="480"/>
        <end position="502"/>
    </location>
</feature>